<gene>
    <name evidence="6" type="ORF">HNQ96_003672</name>
</gene>
<evidence type="ECO:0000256" key="4">
    <source>
        <dbReference type="ARBA" id="ARBA00023163"/>
    </source>
</evidence>
<comment type="caution">
    <text evidence="6">The sequence shown here is derived from an EMBL/GenBank/DDBJ whole genome shotgun (WGS) entry which is preliminary data.</text>
</comment>
<dbReference type="GO" id="GO:0003677">
    <property type="term" value="F:DNA binding"/>
    <property type="evidence" value="ECO:0007669"/>
    <property type="project" value="UniProtKB-KW"/>
</dbReference>
<keyword evidence="3 6" id="KW-0238">DNA-binding</keyword>
<dbReference type="InterPro" id="IPR036388">
    <property type="entry name" value="WH-like_DNA-bd_sf"/>
</dbReference>
<name>A0A8E1WH38_9HYPH</name>
<evidence type="ECO:0000256" key="2">
    <source>
        <dbReference type="ARBA" id="ARBA00023015"/>
    </source>
</evidence>
<evidence type="ECO:0000256" key="3">
    <source>
        <dbReference type="ARBA" id="ARBA00023125"/>
    </source>
</evidence>
<accession>A0A8E1WH38</accession>
<dbReference type="PANTHER" id="PTHR30537:SF5">
    <property type="entry name" value="HTH-TYPE TRANSCRIPTIONAL ACTIVATOR TTDR-RELATED"/>
    <property type="match status" value="1"/>
</dbReference>
<keyword evidence="4" id="KW-0804">Transcription</keyword>
<dbReference type="EMBL" id="JACHGI010000007">
    <property type="protein sequence ID" value="MBB6467789.1"/>
    <property type="molecule type" value="Genomic_DNA"/>
</dbReference>
<evidence type="ECO:0000256" key="1">
    <source>
        <dbReference type="ARBA" id="ARBA00009437"/>
    </source>
</evidence>
<dbReference type="SUPFAM" id="SSF53850">
    <property type="entry name" value="Periplasmic binding protein-like II"/>
    <property type="match status" value="1"/>
</dbReference>
<dbReference type="PANTHER" id="PTHR30537">
    <property type="entry name" value="HTH-TYPE TRANSCRIPTIONAL REGULATOR"/>
    <property type="match status" value="1"/>
</dbReference>
<dbReference type="InterPro" id="IPR036390">
    <property type="entry name" value="WH_DNA-bd_sf"/>
</dbReference>
<dbReference type="GO" id="GO:0003700">
    <property type="term" value="F:DNA-binding transcription factor activity"/>
    <property type="evidence" value="ECO:0007669"/>
    <property type="project" value="InterPro"/>
</dbReference>
<dbReference type="PROSITE" id="PS50931">
    <property type="entry name" value="HTH_LYSR"/>
    <property type="match status" value="1"/>
</dbReference>
<dbReference type="SUPFAM" id="SSF46785">
    <property type="entry name" value="Winged helix' DNA-binding domain"/>
    <property type="match status" value="1"/>
</dbReference>
<reference evidence="6 7" key="1">
    <citation type="submission" date="2020-08" db="EMBL/GenBank/DDBJ databases">
        <title>Genomic Encyclopedia of Type Strains, Phase IV (KMG-IV): sequencing the most valuable type-strain genomes for metagenomic binning, comparative biology and taxonomic classification.</title>
        <authorList>
            <person name="Goeker M."/>
        </authorList>
    </citation>
    <scope>NUCLEOTIDE SEQUENCE [LARGE SCALE GENOMIC DNA]</scope>
    <source>
        <strain evidence="6 7">DSM 17454</strain>
    </source>
</reference>
<comment type="similarity">
    <text evidence="1">Belongs to the LysR transcriptional regulatory family.</text>
</comment>
<dbReference type="RefSeq" id="WP_184770176.1">
    <property type="nucleotide sequence ID" value="NZ_JACHGI010000007.1"/>
</dbReference>
<keyword evidence="2" id="KW-0805">Transcription regulation</keyword>
<dbReference type="AlphaFoldDB" id="A0A8E1WH38"/>
<feature type="domain" description="HTH lysR-type" evidence="5">
    <location>
        <begin position="5"/>
        <end position="62"/>
    </location>
</feature>
<dbReference type="InterPro" id="IPR000847">
    <property type="entry name" value="LysR_HTH_N"/>
</dbReference>
<dbReference type="FunFam" id="1.10.10.10:FF:000001">
    <property type="entry name" value="LysR family transcriptional regulator"/>
    <property type="match status" value="1"/>
</dbReference>
<protein>
    <submittedName>
        <fullName evidence="6">DNA-binding transcriptional LysR family regulator</fullName>
    </submittedName>
</protein>
<proteinExistence type="inferred from homology"/>
<evidence type="ECO:0000313" key="6">
    <source>
        <dbReference type="EMBL" id="MBB6467789.1"/>
    </source>
</evidence>
<dbReference type="InterPro" id="IPR058163">
    <property type="entry name" value="LysR-type_TF_proteobact-type"/>
</dbReference>
<sequence>MPTTPDPFDLMIFARVAETGSFSAAAERLGLPKSTVSRRITVLEAQLGERLLQRSTRRNFLTEMGQRILIPAEQIIHEVDAVMAVAEHRQVTPSGRLRVSVPGDLAAISLAPMLAEFTKAYSEIQLELDLSPRYVDVIADGFDLAIRIGGEAQDLRLTTRHLVDLGIGLYASPQYRDRAGQPEGPEALAQHDVLVLLADGVPVNWVLNKDAQSVPADMSGRRVCANSYELLFRLARSGAGITAMPDLFARPYLASGELVRILPAWSLAPAMVRAVFPSRQLMPRKTRVFLDALLGHLKPRPLRAPQPLSA</sequence>
<organism evidence="6 7">
    <name type="scientific">Aminobacter carboxidus</name>
    <dbReference type="NCBI Taxonomy" id="376165"/>
    <lineage>
        <taxon>Bacteria</taxon>
        <taxon>Pseudomonadati</taxon>
        <taxon>Pseudomonadota</taxon>
        <taxon>Alphaproteobacteria</taxon>
        <taxon>Hyphomicrobiales</taxon>
        <taxon>Phyllobacteriaceae</taxon>
        <taxon>Aminobacter</taxon>
    </lineage>
</organism>
<dbReference type="CDD" id="cd08422">
    <property type="entry name" value="PBP2_CrgA_like"/>
    <property type="match status" value="1"/>
</dbReference>
<evidence type="ECO:0000259" key="5">
    <source>
        <dbReference type="PROSITE" id="PS50931"/>
    </source>
</evidence>
<dbReference type="Pfam" id="PF00126">
    <property type="entry name" value="HTH_1"/>
    <property type="match status" value="1"/>
</dbReference>
<dbReference type="Proteomes" id="UP000532373">
    <property type="component" value="Unassembled WGS sequence"/>
</dbReference>
<dbReference type="Gene3D" id="3.40.190.290">
    <property type="match status" value="1"/>
</dbReference>
<dbReference type="InterPro" id="IPR005119">
    <property type="entry name" value="LysR_subst-bd"/>
</dbReference>
<evidence type="ECO:0000313" key="7">
    <source>
        <dbReference type="Proteomes" id="UP000532373"/>
    </source>
</evidence>
<dbReference type="Pfam" id="PF03466">
    <property type="entry name" value="LysR_substrate"/>
    <property type="match status" value="1"/>
</dbReference>
<dbReference type="Gene3D" id="1.10.10.10">
    <property type="entry name" value="Winged helix-like DNA-binding domain superfamily/Winged helix DNA-binding domain"/>
    <property type="match status" value="1"/>
</dbReference>